<dbReference type="OrthoDB" id="17560at2759"/>
<sequence length="249" mass="27406">MAPSMISLPPAACCAKGTLHEGTTTGTMEKIGDIDVYFARPASNSTEKAVIIFGDIFGIYQNAKLVADNFAARGLLTIVPDLLDGDTLSTDDFDSKNVDIPAWVQRHPPDLVDPIVAKVIAHLRETLKVERIAGVGYCFGAKYVVRNLKGEGLLDSGYLAHPSFITTDEFWAITKPVSIAASEIDSIFTQKNRYDAEKILIDLKIPFQINVYGGVDHGFALRTDMSVKKNLYAMEDAFKQAVAWFENWL</sequence>
<organism evidence="2 3">
    <name type="scientific">Pseudogymnoascus verrucosus</name>
    <dbReference type="NCBI Taxonomy" id="342668"/>
    <lineage>
        <taxon>Eukaryota</taxon>
        <taxon>Fungi</taxon>
        <taxon>Dikarya</taxon>
        <taxon>Ascomycota</taxon>
        <taxon>Pezizomycotina</taxon>
        <taxon>Leotiomycetes</taxon>
        <taxon>Thelebolales</taxon>
        <taxon>Thelebolaceae</taxon>
        <taxon>Pseudogymnoascus</taxon>
    </lineage>
</organism>
<dbReference type="GO" id="GO:0016787">
    <property type="term" value="F:hydrolase activity"/>
    <property type="evidence" value="ECO:0007669"/>
    <property type="project" value="InterPro"/>
</dbReference>
<evidence type="ECO:0000313" key="3">
    <source>
        <dbReference type="Proteomes" id="UP000091956"/>
    </source>
</evidence>
<dbReference type="AlphaFoldDB" id="A0A1B8GK71"/>
<dbReference type="PANTHER" id="PTHR17630">
    <property type="entry name" value="DIENELACTONE HYDROLASE"/>
    <property type="match status" value="1"/>
</dbReference>
<evidence type="ECO:0000313" key="2">
    <source>
        <dbReference type="EMBL" id="OBT96225.1"/>
    </source>
</evidence>
<evidence type="ECO:0000259" key="1">
    <source>
        <dbReference type="Pfam" id="PF01738"/>
    </source>
</evidence>
<dbReference type="Gene3D" id="3.40.50.1820">
    <property type="entry name" value="alpha/beta hydrolase"/>
    <property type="match status" value="1"/>
</dbReference>
<reference evidence="2 3" key="1">
    <citation type="submission" date="2016-03" db="EMBL/GenBank/DDBJ databases">
        <title>Comparative genomics of Pseudogymnoascus destructans, the fungus causing white-nose syndrome of bats.</title>
        <authorList>
            <person name="Palmer J.M."/>
            <person name="Drees K.P."/>
            <person name="Foster J.T."/>
            <person name="Lindner D.L."/>
        </authorList>
    </citation>
    <scope>NUCLEOTIDE SEQUENCE [LARGE SCALE GENOMIC DNA]</scope>
    <source>
        <strain evidence="2 3">UAMH 10579</strain>
    </source>
</reference>
<dbReference type="STRING" id="342668.A0A1B8GK71"/>
<protein>
    <recommendedName>
        <fullName evidence="1">Dienelactone hydrolase domain-containing protein</fullName>
    </recommendedName>
</protein>
<reference evidence="3" key="2">
    <citation type="journal article" date="2018" name="Nat. Commun.">
        <title>Extreme sensitivity to ultraviolet light in the fungal pathogen causing white-nose syndrome of bats.</title>
        <authorList>
            <person name="Palmer J.M."/>
            <person name="Drees K.P."/>
            <person name="Foster J.T."/>
            <person name="Lindner D.L."/>
        </authorList>
    </citation>
    <scope>NUCLEOTIDE SEQUENCE [LARGE SCALE GENOMIC DNA]</scope>
    <source>
        <strain evidence="3">UAMH 10579</strain>
    </source>
</reference>
<dbReference type="SUPFAM" id="SSF53474">
    <property type="entry name" value="alpha/beta-Hydrolases"/>
    <property type="match status" value="1"/>
</dbReference>
<dbReference type="PANTHER" id="PTHR17630:SF44">
    <property type="entry name" value="PROTEIN AIM2"/>
    <property type="match status" value="1"/>
</dbReference>
<dbReference type="Proteomes" id="UP000091956">
    <property type="component" value="Unassembled WGS sequence"/>
</dbReference>
<proteinExistence type="predicted"/>
<dbReference type="GeneID" id="28839170"/>
<feature type="domain" description="Dienelactone hydrolase" evidence="1">
    <location>
        <begin position="34"/>
        <end position="247"/>
    </location>
</feature>
<dbReference type="Pfam" id="PF01738">
    <property type="entry name" value="DLH"/>
    <property type="match status" value="1"/>
</dbReference>
<accession>A0A1B8GK71</accession>
<dbReference type="InterPro" id="IPR002925">
    <property type="entry name" value="Dienelactn_hydro"/>
</dbReference>
<keyword evidence="3" id="KW-1185">Reference proteome</keyword>
<dbReference type="EMBL" id="KV460229">
    <property type="protein sequence ID" value="OBT96225.1"/>
    <property type="molecule type" value="Genomic_DNA"/>
</dbReference>
<dbReference type="InterPro" id="IPR029058">
    <property type="entry name" value="AB_hydrolase_fold"/>
</dbReference>
<name>A0A1B8GK71_9PEZI</name>
<gene>
    <name evidence="2" type="ORF">VE01_05784</name>
</gene>
<dbReference type="RefSeq" id="XP_018129958.1">
    <property type="nucleotide sequence ID" value="XM_018275244.2"/>
</dbReference>